<dbReference type="OrthoDB" id="361693at2759"/>
<dbReference type="GO" id="GO:0006606">
    <property type="term" value="P:protein import into nucleus"/>
    <property type="evidence" value="ECO:0007669"/>
    <property type="project" value="TreeGrafter"/>
</dbReference>
<dbReference type="PANTHER" id="PTHR10997">
    <property type="entry name" value="IMPORTIN-7, 8, 11"/>
    <property type="match status" value="1"/>
</dbReference>
<comment type="subcellular location">
    <subcellularLocation>
        <location evidence="1">Nucleus</location>
    </subcellularLocation>
</comment>
<dbReference type="GO" id="GO:0005635">
    <property type="term" value="C:nuclear envelope"/>
    <property type="evidence" value="ECO:0007669"/>
    <property type="project" value="TreeGrafter"/>
</dbReference>
<dbReference type="STRING" id="1157962.A0A250XI68"/>
<evidence type="ECO:0000256" key="3">
    <source>
        <dbReference type="ARBA" id="ARBA00022448"/>
    </source>
</evidence>
<evidence type="ECO:0000256" key="5">
    <source>
        <dbReference type="SAM" id="MobiDB-lite"/>
    </source>
</evidence>
<organism evidence="7 8">
    <name type="scientific">Chlamydomonas eustigma</name>
    <dbReference type="NCBI Taxonomy" id="1157962"/>
    <lineage>
        <taxon>Eukaryota</taxon>
        <taxon>Viridiplantae</taxon>
        <taxon>Chlorophyta</taxon>
        <taxon>core chlorophytes</taxon>
        <taxon>Chlorophyceae</taxon>
        <taxon>CS clade</taxon>
        <taxon>Chlamydomonadales</taxon>
        <taxon>Chlamydomonadaceae</taxon>
        <taxon>Chlamydomonas</taxon>
    </lineage>
</organism>
<accession>A0A250XI68</accession>
<feature type="region of interest" description="Disordered" evidence="5">
    <location>
        <begin position="955"/>
        <end position="987"/>
    </location>
</feature>
<dbReference type="SUPFAM" id="SSF48371">
    <property type="entry name" value="ARM repeat"/>
    <property type="match status" value="1"/>
</dbReference>
<dbReference type="Gene3D" id="1.25.10.10">
    <property type="entry name" value="Leucine-rich Repeat Variant"/>
    <property type="match status" value="1"/>
</dbReference>
<evidence type="ECO:0000313" key="8">
    <source>
        <dbReference type="Proteomes" id="UP000232323"/>
    </source>
</evidence>
<dbReference type="InterPro" id="IPR016024">
    <property type="entry name" value="ARM-type_fold"/>
</dbReference>
<comment type="similarity">
    <text evidence="2">Belongs to the importin beta family.</text>
</comment>
<evidence type="ECO:0000259" key="6">
    <source>
        <dbReference type="PROSITE" id="PS50166"/>
    </source>
</evidence>
<evidence type="ECO:0000256" key="2">
    <source>
        <dbReference type="ARBA" id="ARBA00007991"/>
    </source>
</evidence>
<dbReference type="AlphaFoldDB" id="A0A250XI68"/>
<name>A0A250XI68_9CHLO</name>
<evidence type="ECO:0000313" key="7">
    <source>
        <dbReference type="EMBL" id="GAX82609.1"/>
    </source>
</evidence>
<dbReference type="InterPro" id="IPR001494">
    <property type="entry name" value="Importin-beta_N"/>
</dbReference>
<protein>
    <recommendedName>
        <fullName evidence="6">Importin N-terminal domain-containing protein</fullName>
    </recommendedName>
</protein>
<comment type="caution">
    <text evidence="7">The sequence shown here is derived from an EMBL/GenBank/DDBJ whole genome shotgun (WGS) entry which is preliminary data.</text>
</comment>
<dbReference type="Proteomes" id="UP000232323">
    <property type="component" value="Unassembled WGS sequence"/>
</dbReference>
<feature type="region of interest" description="Disordered" evidence="5">
    <location>
        <begin position="793"/>
        <end position="818"/>
    </location>
</feature>
<feature type="compositionally biased region" description="Low complexity" evidence="5">
    <location>
        <begin position="955"/>
        <end position="969"/>
    </location>
</feature>
<dbReference type="EMBL" id="BEGY01000083">
    <property type="protein sequence ID" value="GAX82609.1"/>
    <property type="molecule type" value="Genomic_DNA"/>
</dbReference>
<dbReference type="SMART" id="SM00913">
    <property type="entry name" value="IBN_N"/>
    <property type="match status" value="1"/>
</dbReference>
<gene>
    <name evidence="7" type="ORF">CEUSTIGMA_g10035.t1</name>
</gene>
<dbReference type="InterPro" id="IPR058669">
    <property type="entry name" value="TPR_IPO7/11-like"/>
</dbReference>
<dbReference type="GO" id="GO:0031267">
    <property type="term" value="F:small GTPase binding"/>
    <property type="evidence" value="ECO:0007669"/>
    <property type="project" value="InterPro"/>
</dbReference>
<feature type="compositionally biased region" description="Low complexity" evidence="5">
    <location>
        <begin position="796"/>
        <end position="816"/>
    </location>
</feature>
<evidence type="ECO:0000256" key="1">
    <source>
        <dbReference type="ARBA" id="ARBA00004123"/>
    </source>
</evidence>
<proteinExistence type="inferred from homology"/>
<dbReference type="Pfam" id="PF03810">
    <property type="entry name" value="IBN_N"/>
    <property type="match status" value="1"/>
</dbReference>
<sequence length="1259" mass="135812">MIGYLISLFNARSCFKELLIACIESALAAYEDTAGLADISMALLGPEISPIPNAFSVEQVLHTIQGALSNDSSTRVAAETHIRAWESDAAPGFLVSLLRIVEQQQSIDGSIRLLAVVIAKNAVGSSWRKTLGTREWSRVPDEEKALVKEATVSLMLSEPLERLATQLALLLTNIARFDFPGRAPNMLNQLLNVAGSQDAPPTQRLRAMKALYNVLRGLSTKRFVIETPQQPVNGSAGPGLGPMADLRQLSQQINAERELFKDKLAECFQPVGRLFGAHCEAFASLAPGWDFHAPMAKAAASSLTELLMLAPTPSETLPEGAVEVLGKMHLAMMAFTHLQNNAALAGISPQQRRMWEDLAGKLCERMTRCVIAALDHYAVPFAIMVTPFLELYVENALISLDAATVRAMRAKRRVGLVRFIAKALLNPFYRPEWAASSLPLALLPPDRRQLEASRSKAMVAQDALARMLSLSGGLCAPLVEAIISKYVALSPEELEEWRDDPESYARSMDVESGPDADTPRPIGVGLLLCMLERGGDDVVMALLKLAQRMQATSPPTQESVLMREACYRCIGEGFNHISTVVNFSSWYATELSPQLMARLPEFLNGTQDLSSSVLQARALWLLGVCGSNLGGEQWCGAYQLVVQHMASKDLVVALTAVSSSLALTAAIMDDQAALDQHEAANKPKPGMPNLMTLQLQETAAQQQGDEVDEIIAETKARVELRVNSLSETMSVALGGCFAMLERLVEVESMVRVLQLVSVLVEVMGVRILPHVGILAAALPHIWATASSHLATPRSLGSGASPGSKGSGTTPYSSKTGASSEDTGAVVRLHSALIAVLTHLVGKLRAVAVRDPQIAGVIFPLLNFSTSLGSQESECLVEEAFRLWNTTICSLPEVPQQMLDLLPHLGALLTRGKDNAAVFPIIESYLLLGAAAALHPLSNAIQTSLERASNDISKAVVSSSSSQPSVPPSSANGKSVLPMASRGPQSLSPETAAEAMAAAALADVMLQLFPQDTPALLSSTFRSMASLVAHPSLPLQGVNVKALNVMEGFLEVLGRLLLTGPGLYAALLEGLPEGASARFLDRWLQIASARFLEEVMGVRTMAMLGRYRRRIAIASMSSLVAADTCPDIYEPLKLVRVVSLALQAVLDNNEFRTDQTELDSLDFKNDLAEDYVMARRLSITRNDPIRNMNIPEKVRLLLQQLALRIGGEDFLRNLVQQHASLRVCGQLASVLQGVTDFSDSGDDELLYGPGLLPSRNQLLS</sequence>
<dbReference type="PANTHER" id="PTHR10997:SF70">
    <property type="entry name" value="IMPORTIN N-TERMINAL DOMAIN-CONTAINING PROTEIN"/>
    <property type="match status" value="1"/>
</dbReference>
<reference evidence="7 8" key="1">
    <citation type="submission" date="2017-08" db="EMBL/GenBank/DDBJ databases">
        <title>Acidophilic green algal genome provides insights into adaptation to an acidic environment.</title>
        <authorList>
            <person name="Hirooka S."/>
            <person name="Hirose Y."/>
            <person name="Kanesaki Y."/>
            <person name="Higuchi S."/>
            <person name="Fujiwara T."/>
            <person name="Onuma R."/>
            <person name="Era A."/>
            <person name="Ohbayashi R."/>
            <person name="Uzuka A."/>
            <person name="Nozaki H."/>
            <person name="Yoshikawa H."/>
            <person name="Miyagishima S.Y."/>
        </authorList>
    </citation>
    <scope>NUCLEOTIDE SEQUENCE [LARGE SCALE GENOMIC DNA]</scope>
    <source>
        <strain evidence="7 8">NIES-2499</strain>
    </source>
</reference>
<dbReference type="InterPro" id="IPR011989">
    <property type="entry name" value="ARM-like"/>
</dbReference>
<dbReference type="GO" id="GO:0005829">
    <property type="term" value="C:cytosol"/>
    <property type="evidence" value="ECO:0007669"/>
    <property type="project" value="TreeGrafter"/>
</dbReference>
<feature type="domain" description="Importin N-terminal" evidence="6">
    <location>
        <begin position="78"/>
        <end position="157"/>
    </location>
</feature>
<keyword evidence="4" id="KW-0539">Nucleus</keyword>
<evidence type="ECO:0000256" key="4">
    <source>
        <dbReference type="ARBA" id="ARBA00023242"/>
    </source>
</evidence>
<keyword evidence="8" id="KW-1185">Reference proteome</keyword>
<dbReference type="Pfam" id="PF25758">
    <property type="entry name" value="TPR_IPO11"/>
    <property type="match status" value="1"/>
</dbReference>
<keyword evidence="3" id="KW-0813">Transport</keyword>
<dbReference type="PROSITE" id="PS50166">
    <property type="entry name" value="IMPORTIN_B_NT"/>
    <property type="match status" value="1"/>
</dbReference>